<feature type="region of interest" description="Disordered" evidence="9">
    <location>
        <begin position="390"/>
        <end position="415"/>
    </location>
</feature>
<dbReference type="PANTHER" id="PTHR45618">
    <property type="entry name" value="MITOCHONDRIAL DICARBOXYLATE CARRIER-RELATED"/>
    <property type="match status" value="1"/>
</dbReference>
<evidence type="ECO:0000256" key="2">
    <source>
        <dbReference type="ARBA" id="ARBA00006375"/>
    </source>
</evidence>
<comment type="similarity">
    <text evidence="2">Belongs to the mitochondrial carrier (TC 2.A.29) family.</text>
</comment>
<keyword evidence="6" id="KW-1133">Transmembrane helix</keyword>
<evidence type="ECO:0000313" key="10">
    <source>
        <dbReference type="EMBL" id="KAG1314106.1"/>
    </source>
</evidence>
<evidence type="ECO:0000256" key="7">
    <source>
        <dbReference type="ARBA" id="ARBA00023136"/>
    </source>
</evidence>
<dbReference type="Gene3D" id="1.50.40.10">
    <property type="entry name" value="Mitochondrial carrier domain"/>
    <property type="match status" value="1"/>
</dbReference>
<name>A0A9P6XIF0_RHIOR</name>
<keyword evidence="11" id="KW-1185">Reference proteome</keyword>
<evidence type="ECO:0000256" key="1">
    <source>
        <dbReference type="ARBA" id="ARBA00004141"/>
    </source>
</evidence>
<evidence type="ECO:0000256" key="3">
    <source>
        <dbReference type="ARBA" id="ARBA00022448"/>
    </source>
</evidence>
<reference evidence="10" key="1">
    <citation type="journal article" date="2020" name="Microb. Genom.">
        <title>Genetic diversity of clinical and environmental Mucorales isolates obtained from an investigation of mucormycosis cases among solid organ transplant recipients.</title>
        <authorList>
            <person name="Nguyen M.H."/>
            <person name="Kaul D."/>
            <person name="Muto C."/>
            <person name="Cheng S.J."/>
            <person name="Richter R.A."/>
            <person name="Bruno V.M."/>
            <person name="Liu G."/>
            <person name="Beyhan S."/>
            <person name="Sundermann A.J."/>
            <person name="Mounaud S."/>
            <person name="Pasculle A.W."/>
            <person name="Nierman W.C."/>
            <person name="Driscoll E."/>
            <person name="Cumbie R."/>
            <person name="Clancy C.J."/>
            <person name="Dupont C.L."/>
        </authorList>
    </citation>
    <scope>NUCLEOTIDE SEQUENCE</scope>
    <source>
        <strain evidence="10">GL11</strain>
    </source>
</reference>
<dbReference type="AlphaFoldDB" id="A0A9P6XIF0"/>
<evidence type="ECO:0000313" key="11">
    <source>
        <dbReference type="Proteomes" id="UP000716291"/>
    </source>
</evidence>
<evidence type="ECO:0000256" key="8">
    <source>
        <dbReference type="PROSITE-ProRule" id="PRU00282"/>
    </source>
</evidence>
<protein>
    <recommendedName>
        <fullName evidence="12">Mitochondrial carrier</fullName>
    </recommendedName>
</protein>
<dbReference type="InterPro" id="IPR050391">
    <property type="entry name" value="Mito_Metabolite_Transporter"/>
</dbReference>
<feature type="repeat" description="Solcar" evidence="8">
    <location>
        <begin position="319"/>
        <end position="418"/>
    </location>
</feature>
<dbReference type="OrthoDB" id="77989at2759"/>
<comment type="subcellular location">
    <subcellularLocation>
        <location evidence="1">Membrane</location>
        <topology evidence="1">Multi-pass membrane protein</topology>
    </subcellularLocation>
</comment>
<proteinExistence type="inferred from homology"/>
<dbReference type="SUPFAM" id="SSF103506">
    <property type="entry name" value="Mitochondrial carrier"/>
    <property type="match status" value="1"/>
</dbReference>
<dbReference type="GO" id="GO:0016020">
    <property type="term" value="C:membrane"/>
    <property type="evidence" value="ECO:0007669"/>
    <property type="project" value="UniProtKB-SubCell"/>
</dbReference>
<dbReference type="EMBL" id="JAANQT010000138">
    <property type="protein sequence ID" value="KAG1314106.1"/>
    <property type="molecule type" value="Genomic_DNA"/>
</dbReference>
<accession>A0A9P6XIF0</accession>
<evidence type="ECO:0008006" key="12">
    <source>
        <dbReference type="Google" id="ProtNLM"/>
    </source>
</evidence>
<dbReference type="InterPro" id="IPR023395">
    <property type="entry name" value="MCP_dom_sf"/>
</dbReference>
<keyword evidence="3" id="KW-0813">Transport</keyword>
<evidence type="ECO:0000256" key="6">
    <source>
        <dbReference type="ARBA" id="ARBA00022989"/>
    </source>
</evidence>
<dbReference type="PROSITE" id="PS50920">
    <property type="entry name" value="SOLCAR"/>
    <property type="match status" value="1"/>
</dbReference>
<comment type="caution">
    <text evidence="10">The sequence shown here is derived from an EMBL/GenBank/DDBJ whole genome shotgun (WGS) entry which is preliminary data.</text>
</comment>
<sequence length="468" mass="52230">MSTVKVNPHRPYYTPGIHHYNYTSLPSADSSAPYLLEDTQKHDHLKSLTTRCTSFALLKLLVTMLTSPFEVGTTLLQVQYSPHEDLEVLGAPVTGSVQPLQASHFSDEEDDEEEDTFYRKPERISTDTTRLNKLELFSVSVYDDQNRPVHQMAPMQGGGVLEILSLIVKHPTEGWNSLEKGQRVTWIYEMLRTILRPALESSLNDLFGLYDDTIPLMHLDNVTPNITTLVASHLVVGVLLSPLEIIRTRLIVQSASPLCSKYKGAFHALRTMFAEEGGLRGVYLSKNLVPTLLYHGITPLLACSAPLIIARTLGISAVDSPILYGAAEFALSTFGLLLMLPLETIRKRLHCQVPVTNEPFKSTVALRPVPYRGILDAVYRIMKEEGTRTKSSAQKKQIRKKTKFSDTDTTTSDTDEDVFLRPKQIRPVTSAWGIHGLYRGFTMQLAANAMVFVFHAMNGLEEGLNSTT</sequence>
<organism evidence="10 11">
    <name type="scientific">Rhizopus oryzae</name>
    <name type="common">Mucormycosis agent</name>
    <name type="synonym">Rhizopus arrhizus var. delemar</name>
    <dbReference type="NCBI Taxonomy" id="64495"/>
    <lineage>
        <taxon>Eukaryota</taxon>
        <taxon>Fungi</taxon>
        <taxon>Fungi incertae sedis</taxon>
        <taxon>Mucoromycota</taxon>
        <taxon>Mucoromycotina</taxon>
        <taxon>Mucoromycetes</taxon>
        <taxon>Mucorales</taxon>
        <taxon>Mucorineae</taxon>
        <taxon>Rhizopodaceae</taxon>
        <taxon>Rhizopus</taxon>
    </lineage>
</organism>
<keyword evidence="4 8" id="KW-0812">Transmembrane</keyword>
<evidence type="ECO:0000256" key="5">
    <source>
        <dbReference type="ARBA" id="ARBA00022737"/>
    </source>
</evidence>
<evidence type="ECO:0000256" key="4">
    <source>
        <dbReference type="ARBA" id="ARBA00022692"/>
    </source>
</evidence>
<evidence type="ECO:0000256" key="9">
    <source>
        <dbReference type="SAM" id="MobiDB-lite"/>
    </source>
</evidence>
<keyword evidence="7 8" id="KW-0472">Membrane</keyword>
<dbReference type="Proteomes" id="UP000716291">
    <property type="component" value="Unassembled WGS sequence"/>
</dbReference>
<gene>
    <name evidence="10" type="ORF">G6F64_001722</name>
</gene>
<dbReference type="InterPro" id="IPR018108">
    <property type="entry name" value="MCP_transmembrane"/>
</dbReference>
<keyword evidence="5" id="KW-0677">Repeat</keyword>